<dbReference type="Pfam" id="PF14441">
    <property type="entry name" value="OTT_1508_deam"/>
    <property type="match status" value="1"/>
</dbReference>
<dbReference type="PANTHER" id="PTHR42037">
    <property type="match status" value="1"/>
</dbReference>
<dbReference type="AlphaFoldDB" id="A0A0L1IWL8"/>
<dbReference type="RefSeq" id="XP_015404496.1">
    <property type="nucleotide sequence ID" value="XM_015554795.1"/>
</dbReference>
<keyword evidence="3" id="KW-1185">Reference proteome</keyword>
<protein>
    <submittedName>
        <fullName evidence="2">Uncharacterized protein</fullName>
    </submittedName>
</protein>
<dbReference type="InterPro" id="IPR027796">
    <property type="entry name" value="OTT_1508_deam-like"/>
</dbReference>
<evidence type="ECO:0000313" key="2">
    <source>
        <dbReference type="EMBL" id="KNG83573.1"/>
    </source>
</evidence>
<dbReference type="EMBL" id="JNOM01000260">
    <property type="protein sequence ID" value="KNG83573.1"/>
    <property type="molecule type" value="Genomic_DNA"/>
</dbReference>
<proteinExistence type="predicted"/>
<sequence length="464" mass="53085">MAVTEVIASHEEKRLREFYQIHRRNVADALAYISAYDKKPGRVTAVALGMEKGGLVVWIAANQTVDPEVENFLTIVLGRLDKIARGDESECDRFVDYVLEFNWKKVQIYHSKFRGSWARYCESHPPTGHNILQKLESWVQGTFPKDGEKQQENMVNLARKCHEERKRHGGVFDMLKEASTQGIMSPEMHDQLRNLLHKVGKHITLCRKLIHARKSLSEDFKYGAVVKPIKVSPRRPDTTERDYSFDNITNRIFRNESEKQTFYHHVNQFYDRDMASEKLQTYANSPRFRVHAEIQLISYFDTNGTPLLEEGNPYIGCSKPACYLCYKYITDHPRQWFQPPSHQKLYYAWSLPKPHGKENRAEFLATTTEVLQRKLREDIAKKRGQRSVCDDSTAGVTSVLRTGGMKREEYANPRLTSEKAVVAGNAGIVSRRALRVVVGGAEGIGKPDHDDDDDDEGGGGVRLL</sequence>
<dbReference type="STRING" id="1509407.A0A0L1IWL8"/>
<gene>
    <name evidence="2" type="ORF">ANOM_009539</name>
</gene>
<accession>A0A0L1IWL8</accession>
<dbReference type="PANTHER" id="PTHR42037:SF1">
    <property type="match status" value="1"/>
</dbReference>
<evidence type="ECO:0000313" key="3">
    <source>
        <dbReference type="Proteomes" id="UP000037505"/>
    </source>
</evidence>
<name>A0A0L1IWL8_ASPN3</name>
<dbReference type="OrthoDB" id="4851849at2759"/>
<comment type="caution">
    <text evidence="2">The sequence shown here is derived from an EMBL/GenBank/DDBJ whole genome shotgun (WGS) entry which is preliminary data.</text>
</comment>
<feature type="region of interest" description="Disordered" evidence="1">
    <location>
        <begin position="441"/>
        <end position="464"/>
    </location>
</feature>
<reference evidence="2 3" key="1">
    <citation type="submission" date="2014-06" db="EMBL/GenBank/DDBJ databases">
        <title>The Genome of the Aflatoxigenic Filamentous Fungus Aspergillus nomius.</title>
        <authorList>
            <person name="Moore M.G."/>
            <person name="Shannon B.M."/>
            <person name="Brian M.M."/>
        </authorList>
    </citation>
    <scope>NUCLEOTIDE SEQUENCE [LARGE SCALE GENOMIC DNA]</scope>
    <source>
        <strain evidence="2 3">NRRL 13137</strain>
    </source>
</reference>
<organism evidence="2 3">
    <name type="scientific">Aspergillus nomiae NRRL (strain ATCC 15546 / NRRL 13137 / CBS 260.88 / M93)</name>
    <dbReference type="NCBI Taxonomy" id="1509407"/>
    <lineage>
        <taxon>Eukaryota</taxon>
        <taxon>Fungi</taxon>
        <taxon>Dikarya</taxon>
        <taxon>Ascomycota</taxon>
        <taxon>Pezizomycotina</taxon>
        <taxon>Eurotiomycetes</taxon>
        <taxon>Eurotiomycetidae</taxon>
        <taxon>Eurotiales</taxon>
        <taxon>Aspergillaceae</taxon>
        <taxon>Aspergillus</taxon>
        <taxon>Aspergillus subgen. Circumdati</taxon>
    </lineage>
</organism>
<dbReference type="Proteomes" id="UP000037505">
    <property type="component" value="Unassembled WGS sequence"/>
</dbReference>
<evidence type="ECO:0000256" key="1">
    <source>
        <dbReference type="SAM" id="MobiDB-lite"/>
    </source>
</evidence>
<dbReference type="GeneID" id="26811343"/>